<keyword evidence="1" id="KW-0472">Membrane</keyword>
<accession>A0A368F8J8</accession>
<name>A0A368F8J8_ANCCA</name>
<protein>
    <submittedName>
        <fullName evidence="2">Uncharacterized protein</fullName>
    </submittedName>
</protein>
<organism evidence="2 3">
    <name type="scientific">Ancylostoma caninum</name>
    <name type="common">Dog hookworm</name>
    <dbReference type="NCBI Taxonomy" id="29170"/>
    <lineage>
        <taxon>Eukaryota</taxon>
        <taxon>Metazoa</taxon>
        <taxon>Ecdysozoa</taxon>
        <taxon>Nematoda</taxon>
        <taxon>Chromadorea</taxon>
        <taxon>Rhabditida</taxon>
        <taxon>Rhabditina</taxon>
        <taxon>Rhabditomorpha</taxon>
        <taxon>Strongyloidea</taxon>
        <taxon>Ancylostomatidae</taxon>
        <taxon>Ancylostomatinae</taxon>
        <taxon>Ancylostoma</taxon>
    </lineage>
</organism>
<keyword evidence="3" id="KW-1185">Reference proteome</keyword>
<feature type="transmembrane region" description="Helical" evidence="1">
    <location>
        <begin position="6"/>
        <end position="29"/>
    </location>
</feature>
<gene>
    <name evidence="2" type="ORF">ANCCAN_25873</name>
</gene>
<sequence length="97" mass="11052">MPWWGWWVFLGVLSSIGLGSGLHTFLIYLGPHIAAVTLAAHECNSLDFPEPPYPDRWGTFSPILNVMTSAAYNFHPSLTSLLFSFPFYYWVVRCLVR</sequence>
<dbReference type="Proteomes" id="UP000252519">
    <property type="component" value="Unassembled WGS sequence"/>
</dbReference>
<dbReference type="EMBL" id="JOJR01002659">
    <property type="protein sequence ID" value="RCN28382.1"/>
    <property type="molecule type" value="Genomic_DNA"/>
</dbReference>
<keyword evidence="1" id="KW-1133">Transmembrane helix</keyword>
<dbReference type="STRING" id="29170.A0A368F8J8"/>
<keyword evidence="1" id="KW-0812">Transmembrane</keyword>
<reference evidence="2 3" key="1">
    <citation type="submission" date="2014-10" db="EMBL/GenBank/DDBJ databases">
        <title>Draft genome of the hookworm Ancylostoma caninum.</title>
        <authorList>
            <person name="Mitreva M."/>
        </authorList>
    </citation>
    <scope>NUCLEOTIDE SEQUENCE [LARGE SCALE GENOMIC DNA]</scope>
    <source>
        <strain evidence="2 3">Baltimore</strain>
    </source>
</reference>
<evidence type="ECO:0000313" key="2">
    <source>
        <dbReference type="EMBL" id="RCN28382.1"/>
    </source>
</evidence>
<proteinExistence type="predicted"/>
<dbReference type="AlphaFoldDB" id="A0A368F8J8"/>
<evidence type="ECO:0000313" key="3">
    <source>
        <dbReference type="Proteomes" id="UP000252519"/>
    </source>
</evidence>
<evidence type="ECO:0000256" key="1">
    <source>
        <dbReference type="SAM" id="Phobius"/>
    </source>
</evidence>
<dbReference type="OrthoDB" id="2016540at2759"/>
<comment type="caution">
    <text evidence="2">The sequence shown here is derived from an EMBL/GenBank/DDBJ whole genome shotgun (WGS) entry which is preliminary data.</text>
</comment>